<evidence type="ECO:0000313" key="6">
    <source>
        <dbReference type="EMBL" id="MCU6762975.1"/>
    </source>
</evidence>
<comment type="similarity">
    <text evidence="1">Belongs to the LysR transcriptional regulatory family.</text>
</comment>
<proteinExistence type="inferred from homology"/>
<dbReference type="EMBL" id="JAOQJQ010000005">
    <property type="protein sequence ID" value="MCU6762975.1"/>
    <property type="molecule type" value="Genomic_DNA"/>
</dbReference>
<evidence type="ECO:0000313" key="7">
    <source>
        <dbReference type="Proteomes" id="UP001652442"/>
    </source>
</evidence>
<dbReference type="PANTHER" id="PTHR30346:SF0">
    <property type="entry name" value="HCA OPERON TRANSCRIPTIONAL ACTIVATOR HCAR"/>
    <property type="match status" value="1"/>
</dbReference>
<evidence type="ECO:0000259" key="5">
    <source>
        <dbReference type="PROSITE" id="PS50931"/>
    </source>
</evidence>
<comment type="caution">
    <text evidence="6">The sequence shown here is derived from an EMBL/GenBank/DDBJ whole genome shotgun (WGS) entry which is preliminary data.</text>
</comment>
<dbReference type="Gene3D" id="3.40.190.10">
    <property type="entry name" value="Periplasmic binding protein-like II"/>
    <property type="match status" value="2"/>
</dbReference>
<keyword evidence="2" id="KW-0805">Transcription regulation</keyword>
<dbReference type="Pfam" id="PF03466">
    <property type="entry name" value="LysR_substrate"/>
    <property type="match status" value="1"/>
</dbReference>
<dbReference type="RefSeq" id="WP_158425634.1">
    <property type="nucleotide sequence ID" value="NZ_JAOQJQ010000005.1"/>
</dbReference>
<gene>
    <name evidence="6" type="ORF">OCV88_11660</name>
</gene>
<organism evidence="6 7">
    <name type="scientific">Brotonthovivens ammoniilytica</name>
    <dbReference type="NCBI Taxonomy" id="2981725"/>
    <lineage>
        <taxon>Bacteria</taxon>
        <taxon>Bacillati</taxon>
        <taxon>Bacillota</taxon>
        <taxon>Clostridia</taxon>
        <taxon>Lachnospirales</taxon>
        <taxon>Lachnospiraceae</taxon>
        <taxon>Brotonthovivens</taxon>
    </lineage>
</organism>
<dbReference type="InterPro" id="IPR005119">
    <property type="entry name" value="LysR_subst-bd"/>
</dbReference>
<evidence type="ECO:0000256" key="1">
    <source>
        <dbReference type="ARBA" id="ARBA00009437"/>
    </source>
</evidence>
<dbReference type="SUPFAM" id="SSF53850">
    <property type="entry name" value="Periplasmic binding protein-like II"/>
    <property type="match status" value="1"/>
</dbReference>
<dbReference type="PANTHER" id="PTHR30346">
    <property type="entry name" value="TRANSCRIPTIONAL DUAL REGULATOR HCAR-RELATED"/>
    <property type="match status" value="1"/>
</dbReference>
<dbReference type="SUPFAM" id="SSF46785">
    <property type="entry name" value="Winged helix' DNA-binding domain"/>
    <property type="match status" value="1"/>
</dbReference>
<dbReference type="InterPro" id="IPR000847">
    <property type="entry name" value="LysR_HTH_N"/>
</dbReference>
<keyword evidence="3" id="KW-0238">DNA-binding</keyword>
<dbReference type="InterPro" id="IPR036388">
    <property type="entry name" value="WH-like_DNA-bd_sf"/>
</dbReference>
<evidence type="ECO:0000256" key="4">
    <source>
        <dbReference type="ARBA" id="ARBA00023163"/>
    </source>
</evidence>
<dbReference type="Pfam" id="PF00126">
    <property type="entry name" value="HTH_1"/>
    <property type="match status" value="1"/>
</dbReference>
<feature type="domain" description="HTH lysR-type" evidence="5">
    <location>
        <begin position="1"/>
        <end position="58"/>
    </location>
</feature>
<protein>
    <submittedName>
        <fullName evidence="6">LysR family transcriptional regulator</fullName>
    </submittedName>
</protein>
<dbReference type="CDD" id="cd05466">
    <property type="entry name" value="PBP2_LTTR_substrate"/>
    <property type="match status" value="1"/>
</dbReference>
<accession>A0ABT2TL97</accession>
<dbReference type="InterPro" id="IPR036390">
    <property type="entry name" value="WH_DNA-bd_sf"/>
</dbReference>
<keyword evidence="4" id="KW-0804">Transcription</keyword>
<dbReference type="Gene3D" id="1.10.10.10">
    <property type="entry name" value="Winged helix-like DNA-binding domain superfamily/Winged helix DNA-binding domain"/>
    <property type="match status" value="1"/>
</dbReference>
<dbReference type="PROSITE" id="PS50931">
    <property type="entry name" value="HTH_LYSR"/>
    <property type="match status" value="1"/>
</dbReference>
<name>A0ABT2TL97_9FIRM</name>
<dbReference type="PRINTS" id="PR00039">
    <property type="entry name" value="HTHLYSR"/>
</dbReference>
<evidence type="ECO:0000256" key="2">
    <source>
        <dbReference type="ARBA" id="ARBA00023015"/>
    </source>
</evidence>
<sequence>MQIRQLEYFVAVSEHLNFTKAAQQFYISQTAVTQQIKALETELGVQLFIRNNRHVALTPAGRTFLEDARAILRRTRDAMDRAKQASTVFTGSLNIGFVKGYEKTNLSDQLAEFHVRYPNIAFQLTRENVAELYDGILDRSLDVIINLQYSLDDLEDMEYRVIRQYPLLAVMPASHPLSHRTSIQRCELKGYPLVDIKKNDNRYGETATILKAFTAAGFLPDVRYISDDIETSILAVAAGLGYALLPSYITDALTMKEKVIAVPIEGEEKLMTIIAAWHKENDNPALVKFLSEVFGFSSTDVCIH</sequence>
<dbReference type="Proteomes" id="UP001652442">
    <property type="component" value="Unassembled WGS sequence"/>
</dbReference>
<keyword evidence="7" id="KW-1185">Reference proteome</keyword>
<reference evidence="6 7" key="1">
    <citation type="journal article" date="2021" name="ISME Commun">
        <title>Automated analysis of genomic sequences facilitates high-throughput and comprehensive description of bacteria.</title>
        <authorList>
            <person name="Hitch T.C.A."/>
        </authorList>
    </citation>
    <scope>NUCLEOTIDE SEQUENCE [LARGE SCALE GENOMIC DNA]</scope>
    <source>
        <strain evidence="6 7">Sanger_109</strain>
    </source>
</reference>
<evidence type="ECO:0000256" key="3">
    <source>
        <dbReference type="ARBA" id="ARBA00023125"/>
    </source>
</evidence>